<name>A0A917B9Q8_HALAA</name>
<dbReference type="AlphaFoldDB" id="A0A917B9Q8"/>
<evidence type="ECO:0000313" key="1">
    <source>
        <dbReference type="EMBL" id="GGF31014.1"/>
    </source>
</evidence>
<keyword evidence="2" id="KW-1185">Reference proteome</keyword>
<evidence type="ECO:0000313" key="2">
    <source>
        <dbReference type="Proteomes" id="UP000660110"/>
    </source>
</evidence>
<protein>
    <submittedName>
        <fullName evidence="1">Uncharacterized protein</fullName>
    </submittedName>
</protein>
<gene>
    <name evidence="1" type="ORF">GCM10010954_32710</name>
</gene>
<dbReference type="EMBL" id="BMEL01000004">
    <property type="protein sequence ID" value="GGF31014.1"/>
    <property type="molecule type" value="Genomic_DNA"/>
</dbReference>
<proteinExistence type="predicted"/>
<reference evidence="1" key="1">
    <citation type="journal article" date="2014" name="Int. J. Syst. Evol. Microbiol.">
        <title>Complete genome sequence of Corynebacterium casei LMG S-19264T (=DSM 44701T), isolated from a smear-ripened cheese.</title>
        <authorList>
            <consortium name="US DOE Joint Genome Institute (JGI-PGF)"/>
            <person name="Walter F."/>
            <person name="Albersmeier A."/>
            <person name="Kalinowski J."/>
            <person name="Ruckert C."/>
        </authorList>
    </citation>
    <scope>NUCLEOTIDE SEQUENCE</scope>
    <source>
        <strain evidence="1">CGMCC 1.12153</strain>
    </source>
</reference>
<comment type="caution">
    <text evidence="1">The sequence shown here is derived from an EMBL/GenBank/DDBJ whole genome shotgun (WGS) entry which is preliminary data.</text>
</comment>
<sequence>MIKEYRVITENRKGVGNDKIRRIERTFAIDHSTNGEFRISIFSRCD</sequence>
<dbReference type="Proteomes" id="UP000660110">
    <property type="component" value="Unassembled WGS sequence"/>
</dbReference>
<reference evidence="1" key="2">
    <citation type="submission" date="2020-09" db="EMBL/GenBank/DDBJ databases">
        <authorList>
            <person name="Sun Q."/>
            <person name="Zhou Y."/>
        </authorList>
    </citation>
    <scope>NUCLEOTIDE SEQUENCE</scope>
    <source>
        <strain evidence="1">CGMCC 1.12153</strain>
    </source>
</reference>
<accession>A0A917B9Q8</accession>
<organism evidence="1 2">
    <name type="scientific">Halobacillus andaensis</name>
    <dbReference type="NCBI Taxonomy" id="1176239"/>
    <lineage>
        <taxon>Bacteria</taxon>
        <taxon>Bacillati</taxon>
        <taxon>Bacillota</taxon>
        <taxon>Bacilli</taxon>
        <taxon>Bacillales</taxon>
        <taxon>Bacillaceae</taxon>
        <taxon>Halobacillus</taxon>
    </lineage>
</organism>